<feature type="region of interest" description="Disordered" evidence="3">
    <location>
        <begin position="76"/>
        <end position="100"/>
    </location>
</feature>
<dbReference type="Gene3D" id="2.60.40.10">
    <property type="entry name" value="Immunoglobulins"/>
    <property type="match status" value="1"/>
</dbReference>
<dbReference type="InterPro" id="IPR037256">
    <property type="entry name" value="ASC_dom_sf"/>
</dbReference>
<proteinExistence type="inferred from homology"/>
<dbReference type="Proteomes" id="UP001306508">
    <property type="component" value="Unassembled WGS sequence"/>
</dbReference>
<dbReference type="PROSITE" id="PS51450">
    <property type="entry name" value="LRR"/>
    <property type="match status" value="1"/>
</dbReference>
<feature type="domain" description="Association with the SNF1 complex (ASC)" evidence="4">
    <location>
        <begin position="471"/>
        <end position="589"/>
    </location>
</feature>
<reference evidence="6" key="1">
    <citation type="submission" date="2023-07" db="EMBL/GenBank/DDBJ databases">
        <title>A draft genome of Kazachstania heterogenica Y-27499.</title>
        <authorList>
            <person name="Donic C."/>
            <person name="Kralova J.S."/>
            <person name="Fidel L."/>
            <person name="Ben-Dor S."/>
            <person name="Jung S."/>
        </authorList>
    </citation>
    <scope>NUCLEOTIDE SEQUENCE [LARGE SCALE GENOMIC DNA]</scope>
    <source>
        <strain evidence="6">Y27499</strain>
    </source>
</reference>
<feature type="compositionally biased region" description="Low complexity" evidence="3">
    <location>
        <begin position="82"/>
        <end position="94"/>
    </location>
</feature>
<dbReference type="Gene3D" id="6.20.250.60">
    <property type="match status" value="1"/>
</dbReference>
<dbReference type="GO" id="GO:0019901">
    <property type="term" value="F:protein kinase binding"/>
    <property type="evidence" value="ECO:0007669"/>
    <property type="project" value="TreeGrafter"/>
</dbReference>
<protein>
    <recommendedName>
        <fullName evidence="4">Association with the SNF1 complex (ASC) domain-containing protein</fullName>
    </recommendedName>
</protein>
<feature type="region of interest" description="Disordered" evidence="3">
    <location>
        <begin position="178"/>
        <end position="205"/>
    </location>
</feature>
<dbReference type="GO" id="GO:0031588">
    <property type="term" value="C:nucleotide-activated protein kinase complex"/>
    <property type="evidence" value="ECO:0007669"/>
    <property type="project" value="TreeGrafter"/>
</dbReference>
<organism evidence="5 6">
    <name type="scientific">Arxiozyma heterogenica</name>
    <dbReference type="NCBI Taxonomy" id="278026"/>
    <lineage>
        <taxon>Eukaryota</taxon>
        <taxon>Fungi</taxon>
        <taxon>Dikarya</taxon>
        <taxon>Ascomycota</taxon>
        <taxon>Saccharomycotina</taxon>
        <taxon>Saccharomycetes</taxon>
        <taxon>Saccharomycetales</taxon>
        <taxon>Saccharomycetaceae</taxon>
        <taxon>Arxiozyma</taxon>
    </lineage>
</organism>
<dbReference type="InterPro" id="IPR032640">
    <property type="entry name" value="AMPK1_CBM"/>
</dbReference>
<dbReference type="SUPFAM" id="SSF160219">
    <property type="entry name" value="AMPKBI-like"/>
    <property type="match status" value="1"/>
</dbReference>
<gene>
    <name evidence="5" type="ORF">RI543_002415</name>
</gene>
<keyword evidence="2" id="KW-0597">Phosphoprotein</keyword>
<evidence type="ECO:0000259" key="4">
    <source>
        <dbReference type="SMART" id="SM01010"/>
    </source>
</evidence>
<evidence type="ECO:0000313" key="5">
    <source>
        <dbReference type="EMBL" id="KAK5779877.1"/>
    </source>
</evidence>
<evidence type="ECO:0000256" key="2">
    <source>
        <dbReference type="ARBA" id="ARBA00022553"/>
    </source>
</evidence>
<comment type="similarity">
    <text evidence="1">Belongs to the 5'-AMP-activated protein kinase beta subunit family.</text>
</comment>
<feature type="compositionally biased region" description="Basic and acidic residues" evidence="3">
    <location>
        <begin position="182"/>
        <end position="197"/>
    </location>
</feature>
<keyword evidence="6" id="KW-1185">Reference proteome</keyword>
<dbReference type="InterPro" id="IPR014756">
    <property type="entry name" value="Ig_E-set"/>
</dbReference>
<name>A0AAN7WNQ6_9SACH</name>
<dbReference type="PANTHER" id="PTHR10343:SF87">
    <property type="entry name" value="SNF1 PROTEIN KINASE SUBUNIT BETA-1"/>
    <property type="match status" value="1"/>
</dbReference>
<dbReference type="InterPro" id="IPR006828">
    <property type="entry name" value="ASC_dom"/>
</dbReference>
<dbReference type="InterPro" id="IPR001611">
    <property type="entry name" value="Leu-rich_rpt"/>
</dbReference>
<dbReference type="GO" id="GO:0005634">
    <property type="term" value="C:nucleus"/>
    <property type="evidence" value="ECO:0007669"/>
    <property type="project" value="TreeGrafter"/>
</dbReference>
<accession>A0AAN7WNQ6</accession>
<dbReference type="Pfam" id="PF16561">
    <property type="entry name" value="AMPK1_CBM"/>
    <property type="match status" value="1"/>
</dbReference>
<dbReference type="AlphaFoldDB" id="A0AAN7WNQ6"/>
<dbReference type="SMART" id="SM01010">
    <property type="entry name" value="AMPKBI"/>
    <property type="match status" value="1"/>
</dbReference>
<comment type="caution">
    <text evidence="5">The sequence shown here is derived from an EMBL/GenBank/DDBJ whole genome shotgun (WGS) entry which is preliminary data.</text>
</comment>
<dbReference type="EMBL" id="JAWIZZ010000045">
    <property type="protein sequence ID" value="KAK5779877.1"/>
    <property type="molecule type" value="Genomic_DNA"/>
</dbReference>
<dbReference type="Pfam" id="PF04739">
    <property type="entry name" value="AMPKBI"/>
    <property type="match status" value="1"/>
</dbReference>
<dbReference type="InterPro" id="IPR013783">
    <property type="entry name" value="Ig-like_fold"/>
</dbReference>
<dbReference type="PANTHER" id="PTHR10343">
    <property type="entry name" value="5'-AMP-ACTIVATED PROTEIN KINASE , BETA SUBUNIT"/>
    <property type="match status" value="1"/>
</dbReference>
<dbReference type="InterPro" id="IPR050827">
    <property type="entry name" value="CRP1_MDG1_kinase"/>
</dbReference>
<evidence type="ECO:0000256" key="1">
    <source>
        <dbReference type="ARBA" id="ARBA00010926"/>
    </source>
</evidence>
<evidence type="ECO:0000256" key="3">
    <source>
        <dbReference type="SAM" id="MobiDB-lite"/>
    </source>
</evidence>
<dbReference type="GO" id="GO:0007165">
    <property type="term" value="P:signal transduction"/>
    <property type="evidence" value="ECO:0007669"/>
    <property type="project" value="TreeGrafter"/>
</dbReference>
<evidence type="ECO:0000313" key="6">
    <source>
        <dbReference type="Proteomes" id="UP001306508"/>
    </source>
</evidence>
<dbReference type="SUPFAM" id="SSF81296">
    <property type="entry name" value="E set domains"/>
    <property type="match status" value="1"/>
</dbReference>
<dbReference type="GO" id="GO:0005737">
    <property type="term" value="C:cytoplasm"/>
    <property type="evidence" value="ECO:0007669"/>
    <property type="project" value="TreeGrafter"/>
</dbReference>
<sequence length="593" mass="67221">MSDIPSTNLGKMIDQSLANLSLNNNDIENVDPSNDLNSNVLQNKDKFFSSNLKKGFKRKRLDPSLNINSLTPLTPNTVDFPTGNDNSNNANNKNTTKKENISVEPKPMSATARIMLKLYGDKTQQMKESRKSESVKLNKEVNSTTISSISNKTVVPDMASSYSRDVLRKFNEKIGSKSSRISKTEKNENLLNEKDQFNQDDTDIDKGNLTKENFYEKNAKSEYISSNTTLSSKSSASTYFGDTQDLSTKGFDGDIKGSIFNDTVEVTLKWKDHLPGIDPNTKILIISKDIVSTLYSLKNEKTSSPTIFNKDTNSLAMDYDSKNNEWYMKNLFLPPGIYKLQFSINGGIYHSNYLPTATNTKGNIVNWFEVLPGYDIVEPFREETTTAHTHNKKHANKDKKDQSYKSITSLTDFTGVSRSSSSINKRNSNSSFFMFGLRKFTTLEKPTLKVNYSNEIPEIFKFDNLDDDMDSNDEGNATNFDKNFDFTLSKVVDINQDSLFSNIQRIAKMTTEEAEEYFLTKYKVPDLPIYLNSTYLNKNFNKNNTINNIIPHVNLKHLLTTSIKDNTVCVGCTIRYEGKFITQVIYAPCDYDK</sequence>